<protein>
    <recommendedName>
        <fullName evidence="3">DUF2393 domain-containing protein</fullName>
    </recommendedName>
</protein>
<accession>A0ABT4VF52</accession>
<organism evidence="1 2">
    <name type="scientific">Helicobacter ibis</name>
    <dbReference type="NCBI Taxonomy" id="2962633"/>
    <lineage>
        <taxon>Bacteria</taxon>
        <taxon>Pseudomonadati</taxon>
        <taxon>Campylobacterota</taxon>
        <taxon>Epsilonproteobacteria</taxon>
        <taxon>Campylobacterales</taxon>
        <taxon>Helicobacteraceae</taxon>
        <taxon>Helicobacter</taxon>
    </lineage>
</organism>
<evidence type="ECO:0008006" key="3">
    <source>
        <dbReference type="Google" id="ProtNLM"/>
    </source>
</evidence>
<proteinExistence type="predicted"/>
<evidence type="ECO:0000313" key="2">
    <source>
        <dbReference type="Proteomes" id="UP001210261"/>
    </source>
</evidence>
<name>A0ABT4VF52_9HELI</name>
<reference evidence="1 2" key="1">
    <citation type="submission" date="2023-01" db="EMBL/GenBank/DDBJ databases">
        <title>Description of Helicobacter ibis sp. nov. isolated from faecal droppings of black-faced ibis (Theristicus melanopis).</title>
        <authorList>
            <person name="Lopez-Cantillo M."/>
            <person name="Vidal-Veuthey B."/>
            <person name="Mella A."/>
            <person name="De La Haba R."/>
            <person name="Collado L."/>
        </authorList>
    </citation>
    <scope>NUCLEOTIDE SEQUENCE [LARGE SCALE GENOMIC DNA]</scope>
    <source>
        <strain evidence="1 2">A82</strain>
    </source>
</reference>
<gene>
    <name evidence="1" type="ORF">PF021_03590</name>
</gene>
<dbReference type="Proteomes" id="UP001210261">
    <property type="component" value="Unassembled WGS sequence"/>
</dbReference>
<keyword evidence="2" id="KW-1185">Reference proteome</keyword>
<dbReference type="EMBL" id="JAQHXR010000002">
    <property type="protein sequence ID" value="MDA3968755.1"/>
    <property type="molecule type" value="Genomic_DNA"/>
</dbReference>
<comment type="caution">
    <text evidence="1">The sequence shown here is derived from an EMBL/GenBank/DDBJ whole genome shotgun (WGS) entry which is preliminary data.</text>
</comment>
<sequence length="132" mass="15693">MLLVMGFVMYLYDPLQIYHKPYFRDKTFFTDMCLSARGIIQNYDFDSCIVVTFMLENTDSLEANEKLGGNWVNISAPSSTFDERGVILDYLFRVKNPKSIIYSLDPFENAKYKNEFRFLYDENYLDDFKIYI</sequence>
<evidence type="ECO:0000313" key="1">
    <source>
        <dbReference type="EMBL" id="MDA3968755.1"/>
    </source>
</evidence>